<dbReference type="GO" id="GO:0008962">
    <property type="term" value="F:phosphatidylglycerophosphatase activity"/>
    <property type="evidence" value="ECO:0007669"/>
    <property type="project" value="UniProtKB-EC"/>
</dbReference>
<accession>A0A1C0B9F6</accession>
<keyword evidence="1" id="KW-1133">Transmembrane helix</keyword>
<dbReference type="STRING" id="544718.AAX25_00851"/>
<dbReference type="AlphaFoldDB" id="A0A1C0B9F6"/>
<dbReference type="SUPFAM" id="SSF48317">
    <property type="entry name" value="Acid phosphatase/Vanadium-dependent haloperoxidase"/>
    <property type="match status" value="1"/>
</dbReference>
<evidence type="ECO:0000313" key="4">
    <source>
        <dbReference type="Proteomes" id="UP000093281"/>
    </source>
</evidence>
<feature type="transmembrane region" description="Helical" evidence="1">
    <location>
        <begin position="226"/>
        <end position="244"/>
    </location>
</feature>
<gene>
    <name evidence="3" type="primary">pgpB</name>
    <name evidence="3" type="ORF">AAX29_00228</name>
</gene>
<comment type="caution">
    <text evidence="3">The sequence shown here is derived from an EMBL/GenBank/DDBJ whole genome shotgun (WGS) entry which is preliminary data.</text>
</comment>
<keyword evidence="3" id="KW-0378">Hydrolase</keyword>
<protein>
    <submittedName>
        <fullName evidence="3">Phosphatidylglycerophosphatase B</fullName>
        <ecNumber evidence="3">3.1.3.27</ecNumber>
    </submittedName>
</protein>
<dbReference type="SMART" id="SM00014">
    <property type="entry name" value="acidPPc"/>
    <property type="match status" value="1"/>
</dbReference>
<reference evidence="4" key="1">
    <citation type="submission" date="2015-05" db="EMBL/GenBank/DDBJ databases">
        <authorList>
            <person name="Rovetto F."/>
            <person name="Cocolin L."/>
            <person name="Illeghems K."/>
            <person name="Van Nieuwerburgh F."/>
            <person name="Houf K."/>
        </authorList>
    </citation>
    <scope>NUCLEOTIDE SEQUENCE [LARGE SCALE GENOMIC DNA]</scope>
    <source>
        <strain evidence="4">DU22</strain>
    </source>
</reference>
<proteinExistence type="predicted"/>
<dbReference type="CDD" id="cd01610">
    <property type="entry name" value="PAP2_like"/>
    <property type="match status" value="1"/>
</dbReference>
<dbReference type="InterPro" id="IPR000326">
    <property type="entry name" value="PAP2/HPO"/>
</dbReference>
<dbReference type="PANTHER" id="PTHR14969">
    <property type="entry name" value="SPHINGOSINE-1-PHOSPHATE PHOSPHOHYDROLASE"/>
    <property type="match status" value="1"/>
</dbReference>
<name>A0A1C0B9F6_9BACT</name>
<evidence type="ECO:0000256" key="1">
    <source>
        <dbReference type="SAM" id="Phobius"/>
    </source>
</evidence>
<keyword evidence="1" id="KW-0812">Transmembrane</keyword>
<dbReference type="EC" id="3.1.3.27" evidence="3"/>
<dbReference type="GO" id="GO:0005886">
    <property type="term" value="C:plasma membrane"/>
    <property type="evidence" value="ECO:0007669"/>
    <property type="project" value="TreeGrafter"/>
</dbReference>
<feature type="domain" description="Phosphatidic acid phosphatase type 2/haloperoxidase" evidence="2">
    <location>
        <begin position="92"/>
        <end position="241"/>
    </location>
</feature>
<dbReference type="EMBL" id="LCUJ01000001">
    <property type="protein sequence ID" value="OCM00230.1"/>
    <property type="molecule type" value="Genomic_DNA"/>
</dbReference>
<dbReference type="InterPro" id="IPR036938">
    <property type="entry name" value="PAP2/HPO_sf"/>
</dbReference>
<evidence type="ECO:0000313" key="3">
    <source>
        <dbReference type="EMBL" id="OCM00230.1"/>
    </source>
</evidence>
<dbReference type="OrthoDB" id="9780918at2"/>
<sequence length="252" mass="29691">MNKVSDFLSINISAFKLKRVLTIFLLLILVPIFFYLIDFKYSTNINEYLNIYYLLFITNIASVPFVLISSLIFTIILLFIYKSNIRNMIALAIFVNLIVFSSQGIVFFTKLIVKEPRPYVGILVENNYLKSSEDFYIIDKNKRVELIDNMNLEAINISSWQKEHFKNEVGYSFPSGHTVFMATWIILLFCFLLEKRKYFLASFFYLLAFSVELSRLLLGMHFWQDIFASICISLFTVLFYVLIIKFRILKSF</sequence>
<dbReference type="PANTHER" id="PTHR14969:SF54">
    <property type="entry name" value="PHOSPHATIDYLGLYCEROPHOSPHATASE B"/>
    <property type="match status" value="1"/>
</dbReference>
<feature type="transmembrane region" description="Helical" evidence="1">
    <location>
        <begin position="175"/>
        <end position="193"/>
    </location>
</feature>
<evidence type="ECO:0000259" key="2">
    <source>
        <dbReference type="SMART" id="SM00014"/>
    </source>
</evidence>
<feature type="transmembrane region" description="Helical" evidence="1">
    <location>
        <begin position="20"/>
        <end position="39"/>
    </location>
</feature>
<feature type="transmembrane region" description="Helical" evidence="1">
    <location>
        <begin position="88"/>
        <end position="108"/>
    </location>
</feature>
<feature type="transmembrane region" description="Helical" evidence="1">
    <location>
        <begin position="200"/>
        <end position="220"/>
    </location>
</feature>
<organism evidence="3 4">
    <name type="scientific">Aliarcobacter thereius</name>
    <dbReference type="NCBI Taxonomy" id="544718"/>
    <lineage>
        <taxon>Bacteria</taxon>
        <taxon>Pseudomonadati</taxon>
        <taxon>Campylobacterota</taxon>
        <taxon>Epsilonproteobacteria</taxon>
        <taxon>Campylobacterales</taxon>
        <taxon>Arcobacteraceae</taxon>
        <taxon>Aliarcobacter</taxon>
    </lineage>
</organism>
<dbReference type="Proteomes" id="UP000093281">
    <property type="component" value="Unassembled WGS sequence"/>
</dbReference>
<dbReference type="Gene3D" id="1.20.144.10">
    <property type="entry name" value="Phosphatidic acid phosphatase type 2/haloperoxidase"/>
    <property type="match status" value="1"/>
</dbReference>
<dbReference type="RefSeq" id="WP_066185253.1">
    <property type="nucleotide sequence ID" value="NZ_LCUJ01000001.1"/>
</dbReference>
<feature type="transmembrane region" description="Helical" evidence="1">
    <location>
        <begin position="51"/>
        <end position="81"/>
    </location>
</feature>
<keyword evidence="1" id="KW-0472">Membrane</keyword>
<dbReference type="Pfam" id="PF01569">
    <property type="entry name" value="PAP2"/>
    <property type="match status" value="1"/>
</dbReference>